<reference evidence="4" key="1">
    <citation type="journal article" date="2011" name="Proc. Natl. Acad. Sci. U.S.A.">
        <title>Obligate biotrophy features unraveled by the genomic analysis of rust fungi.</title>
        <authorList>
            <person name="Duplessis S."/>
            <person name="Cuomo C.A."/>
            <person name="Lin Y.-C."/>
            <person name="Aerts A."/>
            <person name="Tisserant E."/>
            <person name="Veneault-Fourrey C."/>
            <person name="Joly D.L."/>
            <person name="Hacquard S."/>
            <person name="Amselem J."/>
            <person name="Cantarel B.L."/>
            <person name="Chiu R."/>
            <person name="Coutinho P.M."/>
            <person name="Feau N."/>
            <person name="Field M."/>
            <person name="Frey P."/>
            <person name="Gelhaye E."/>
            <person name="Goldberg J."/>
            <person name="Grabherr M.G."/>
            <person name="Kodira C.D."/>
            <person name="Kohler A."/>
            <person name="Kuees U."/>
            <person name="Lindquist E.A."/>
            <person name="Lucas S.M."/>
            <person name="Mago R."/>
            <person name="Mauceli E."/>
            <person name="Morin E."/>
            <person name="Murat C."/>
            <person name="Pangilinan J.L."/>
            <person name="Park R."/>
            <person name="Pearson M."/>
            <person name="Quesneville H."/>
            <person name="Rouhier N."/>
            <person name="Sakthikumar S."/>
            <person name="Salamov A.A."/>
            <person name="Schmutz J."/>
            <person name="Selles B."/>
            <person name="Shapiro H."/>
            <person name="Tanguay P."/>
            <person name="Tuskan G.A."/>
            <person name="Henrissat B."/>
            <person name="Van de Peer Y."/>
            <person name="Rouze P."/>
            <person name="Ellis J.G."/>
            <person name="Dodds P.N."/>
            <person name="Schein J.E."/>
            <person name="Zhong S."/>
            <person name="Hamelin R.C."/>
            <person name="Grigoriev I.V."/>
            <person name="Szabo L.J."/>
            <person name="Martin F."/>
        </authorList>
    </citation>
    <scope>NUCLEOTIDE SEQUENCE [LARGE SCALE GENOMIC DNA]</scope>
    <source>
        <strain evidence="4">98AG31 / pathotype 3-4-7</strain>
    </source>
</reference>
<dbReference type="GeneID" id="18923085"/>
<keyword evidence="4" id="KW-1185">Reference proteome</keyword>
<dbReference type="RefSeq" id="XP_007410660.1">
    <property type="nucleotide sequence ID" value="XM_007410598.1"/>
</dbReference>
<name>F4RNM7_MELLP</name>
<keyword evidence="2" id="KW-0732">Signal</keyword>
<dbReference type="HOGENOM" id="CLU_1503749_0_0_1"/>
<evidence type="ECO:0000313" key="4">
    <source>
        <dbReference type="Proteomes" id="UP000001072"/>
    </source>
</evidence>
<dbReference type="EMBL" id="GL883110">
    <property type="protein sequence ID" value="EGG06009.1"/>
    <property type="molecule type" value="Genomic_DNA"/>
</dbReference>
<dbReference type="KEGG" id="mlr:MELLADRAFT_107091"/>
<dbReference type="VEuPathDB" id="FungiDB:MELLADRAFT_107091"/>
<proteinExistence type="predicted"/>
<sequence length="179" mass="19997">MLLNSVSVFRSLSIIFALSTLAVAEFQWVTESGINVFDIYNHNCEFCGHGLQFPTINTKRKCTFDIVCNCAAHMKTCGDTFTPDKPFCANPECVSSSMAQCHKWHPITCEEAGHRRPDYLGPPPSPDPDEQMQPYTGWADPQPAQENRMMGYARRQAATQGNSIAKVGRKILSFFNAQN</sequence>
<accession>F4RNM7</accession>
<protein>
    <submittedName>
        <fullName evidence="3">Secreted protein</fullName>
    </submittedName>
</protein>
<evidence type="ECO:0000256" key="1">
    <source>
        <dbReference type="SAM" id="MobiDB-lite"/>
    </source>
</evidence>
<feature type="region of interest" description="Disordered" evidence="1">
    <location>
        <begin position="115"/>
        <end position="135"/>
    </location>
</feature>
<evidence type="ECO:0000256" key="2">
    <source>
        <dbReference type="SAM" id="SignalP"/>
    </source>
</evidence>
<dbReference type="Proteomes" id="UP000001072">
    <property type="component" value="Unassembled WGS sequence"/>
</dbReference>
<feature type="chain" id="PRO_5003315382" evidence="2">
    <location>
        <begin position="25"/>
        <end position="179"/>
    </location>
</feature>
<feature type="signal peptide" evidence="2">
    <location>
        <begin position="1"/>
        <end position="24"/>
    </location>
</feature>
<organism evidence="4">
    <name type="scientific">Melampsora larici-populina (strain 98AG31 / pathotype 3-4-7)</name>
    <name type="common">Poplar leaf rust fungus</name>
    <dbReference type="NCBI Taxonomy" id="747676"/>
    <lineage>
        <taxon>Eukaryota</taxon>
        <taxon>Fungi</taxon>
        <taxon>Dikarya</taxon>
        <taxon>Basidiomycota</taxon>
        <taxon>Pucciniomycotina</taxon>
        <taxon>Pucciniomycetes</taxon>
        <taxon>Pucciniales</taxon>
        <taxon>Melampsoraceae</taxon>
        <taxon>Melampsora</taxon>
    </lineage>
</organism>
<evidence type="ECO:0000313" key="3">
    <source>
        <dbReference type="EMBL" id="EGG06009.1"/>
    </source>
</evidence>
<gene>
    <name evidence="3" type="ORF">MELLADRAFT_107091</name>
</gene>
<dbReference type="AlphaFoldDB" id="F4RNM7"/>
<dbReference type="InParanoid" id="F4RNM7"/>